<organism evidence="2 3">
    <name type="scientific">Aphis craccivora</name>
    <name type="common">Cowpea aphid</name>
    <dbReference type="NCBI Taxonomy" id="307492"/>
    <lineage>
        <taxon>Eukaryota</taxon>
        <taxon>Metazoa</taxon>
        <taxon>Ecdysozoa</taxon>
        <taxon>Arthropoda</taxon>
        <taxon>Hexapoda</taxon>
        <taxon>Insecta</taxon>
        <taxon>Pterygota</taxon>
        <taxon>Neoptera</taxon>
        <taxon>Paraneoptera</taxon>
        <taxon>Hemiptera</taxon>
        <taxon>Sternorrhyncha</taxon>
        <taxon>Aphidomorpha</taxon>
        <taxon>Aphidoidea</taxon>
        <taxon>Aphididae</taxon>
        <taxon>Aphidini</taxon>
        <taxon>Aphis</taxon>
        <taxon>Aphis</taxon>
    </lineage>
</organism>
<evidence type="ECO:0000313" key="3">
    <source>
        <dbReference type="Proteomes" id="UP000478052"/>
    </source>
</evidence>
<dbReference type="OrthoDB" id="429813at2759"/>
<evidence type="ECO:0000313" key="2">
    <source>
        <dbReference type="EMBL" id="KAF0761012.1"/>
    </source>
</evidence>
<dbReference type="EMBL" id="VUJU01002513">
    <property type="protein sequence ID" value="KAF0761012.1"/>
    <property type="molecule type" value="Genomic_DNA"/>
</dbReference>
<accession>A0A6G0YT15</accession>
<feature type="domain" description="Thioester reductase (TE)" evidence="1">
    <location>
        <begin position="15"/>
        <end position="61"/>
    </location>
</feature>
<dbReference type="InterPro" id="IPR013120">
    <property type="entry name" value="FAR_NAD-bd"/>
</dbReference>
<dbReference type="Pfam" id="PF07993">
    <property type="entry name" value="NAD_binding_4"/>
    <property type="match status" value="1"/>
</dbReference>
<gene>
    <name evidence="2" type="ORF">FWK35_00018579</name>
</gene>
<dbReference type="AlphaFoldDB" id="A0A6G0YT15"/>
<dbReference type="Proteomes" id="UP000478052">
    <property type="component" value="Unassembled WGS sequence"/>
</dbReference>
<reference evidence="2 3" key="1">
    <citation type="submission" date="2019-08" db="EMBL/GenBank/DDBJ databases">
        <title>Whole genome of Aphis craccivora.</title>
        <authorList>
            <person name="Voronova N.V."/>
            <person name="Shulinski R.S."/>
            <person name="Bandarenka Y.V."/>
            <person name="Zhorov D.G."/>
            <person name="Warner D."/>
        </authorList>
    </citation>
    <scope>NUCLEOTIDE SEQUENCE [LARGE SCALE GENOMIC DNA]</scope>
    <source>
        <strain evidence="2">180601</strain>
        <tissue evidence="2">Whole Body</tissue>
    </source>
</reference>
<evidence type="ECO:0000259" key="1">
    <source>
        <dbReference type="Pfam" id="PF07993"/>
    </source>
</evidence>
<sequence>MSLDIIRVFNGILNRYVFLHVSTTYCNCNRVNVEEKVYESPISWQDAITIAENVDPKLSEICTKNNSDFLIDEYQT</sequence>
<comment type="caution">
    <text evidence="2">The sequence shown here is derived from an EMBL/GenBank/DDBJ whole genome shotgun (WGS) entry which is preliminary data.</text>
</comment>
<name>A0A6G0YT15_APHCR</name>
<proteinExistence type="predicted"/>
<protein>
    <submittedName>
        <fullName evidence="2">Fatty acyl-CoA reductase 1-like</fullName>
    </submittedName>
</protein>
<keyword evidence="3" id="KW-1185">Reference proteome</keyword>